<evidence type="ECO:0000313" key="2">
    <source>
        <dbReference type="EMBL" id="MCI0756017.1"/>
    </source>
</evidence>
<dbReference type="PANTHER" id="PTHR40265:SF1">
    <property type="entry name" value="GLYOXALASE-LIKE DOMAIN-CONTAINING PROTEIN"/>
    <property type="match status" value="1"/>
</dbReference>
<dbReference type="InterPro" id="IPR029068">
    <property type="entry name" value="Glyas_Bleomycin-R_OHBP_Dase"/>
</dbReference>
<protein>
    <submittedName>
        <fullName evidence="2">VOC family protein</fullName>
    </submittedName>
</protein>
<proteinExistence type="predicted"/>
<dbReference type="InterPro" id="IPR025870">
    <property type="entry name" value="Glyoxalase-like_dom"/>
</dbReference>
<dbReference type="SUPFAM" id="SSF54593">
    <property type="entry name" value="Glyoxalase/Bleomycin resistance protein/Dihydroxybiphenyl dioxygenase"/>
    <property type="match status" value="1"/>
</dbReference>
<evidence type="ECO:0000259" key="1">
    <source>
        <dbReference type="Pfam" id="PF13468"/>
    </source>
</evidence>
<dbReference type="EMBL" id="JALBUU010000079">
    <property type="protein sequence ID" value="MCI0756017.1"/>
    <property type="molecule type" value="Genomic_DNA"/>
</dbReference>
<accession>A0ABS9W9U9</accession>
<dbReference type="Gene3D" id="3.10.180.10">
    <property type="entry name" value="2,3-Dihydroxybiphenyl 1,2-Dioxygenase, domain 1"/>
    <property type="match status" value="1"/>
</dbReference>
<gene>
    <name evidence="2" type="ORF">MON41_20325</name>
</gene>
<sequence>MTAPDSSAAGRHLPGIDHPLILVRDIDAARGFYARLGFTVTPVGRHPWGTSTSLAVLSRSALELMSIYDEHLIDGYAGDFRFGRHMRDALAEREGISLVALHSQDAAGDRAIMEARGAVFQGGIEFRRKVRPPGGKWDEAVVSLQVSCDPALPRVSHFLAQQHKPQLLWVPEWMQHANGATHVAAVHYRAREPEPVLHRLASLFGRDRITTAPGGWQVATGQGVFGVIRAGEEDAVIGAGPLPRMGRDEAAAIAIDVAVSDLPAAGRLLATAGIAASEMGGSLAIDDVASCGNVLLRFVPGAR</sequence>
<organism evidence="2 3">
    <name type="scientific">Teichococcus vastitatis</name>
    <dbReference type="NCBI Taxonomy" id="2307076"/>
    <lineage>
        <taxon>Bacteria</taxon>
        <taxon>Pseudomonadati</taxon>
        <taxon>Pseudomonadota</taxon>
        <taxon>Alphaproteobacteria</taxon>
        <taxon>Acetobacterales</taxon>
        <taxon>Roseomonadaceae</taxon>
        <taxon>Roseomonas</taxon>
    </lineage>
</organism>
<keyword evidence="3" id="KW-1185">Reference proteome</keyword>
<dbReference type="PANTHER" id="PTHR40265">
    <property type="entry name" value="BLL2707 PROTEIN"/>
    <property type="match status" value="1"/>
</dbReference>
<comment type="caution">
    <text evidence="2">The sequence shown here is derived from an EMBL/GenBank/DDBJ whole genome shotgun (WGS) entry which is preliminary data.</text>
</comment>
<evidence type="ECO:0000313" key="3">
    <source>
        <dbReference type="Proteomes" id="UP001201985"/>
    </source>
</evidence>
<feature type="domain" description="Glyoxalase-like" evidence="1">
    <location>
        <begin position="16"/>
        <end position="204"/>
    </location>
</feature>
<dbReference type="Pfam" id="PF13468">
    <property type="entry name" value="Glyoxalase_3"/>
    <property type="match status" value="1"/>
</dbReference>
<dbReference type="Proteomes" id="UP001201985">
    <property type="component" value="Unassembled WGS sequence"/>
</dbReference>
<dbReference type="RefSeq" id="WP_241793731.1">
    <property type="nucleotide sequence ID" value="NZ_JALBUU010000079.1"/>
</dbReference>
<name>A0ABS9W9U9_9PROT</name>
<reference evidence="2 3" key="1">
    <citation type="submission" date="2022-03" db="EMBL/GenBank/DDBJ databases">
        <title>Complete genome analysis of Roseomonas KG 17.1 : a prolific producer of plant growth promoters.</title>
        <authorList>
            <person name="Saadouli I."/>
            <person name="Najjari A."/>
            <person name="Mosbah A."/>
            <person name="Ouzari H.I."/>
        </authorList>
    </citation>
    <scope>NUCLEOTIDE SEQUENCE [LARGE SCALE GENOMIC DNA]</scope>
    <source>
        <strain evidence="2 3">KG17-1</strain>
    </source>
</reference>